<evidence type="ECO:0000256" key="1">
    <source>
        <dbReference type="ARBA" id="ARBA00010458"/>
    </source>
</evidence>
<dbReference type="InterPro" id="IPR040170">
    <property type="entry name" value="Cytosol_ACT"/>
</dbReference>
<dbReference type="AlphaFoldDB" id="A0AA35CIV7"/>
<evidence type="ECO:0000313" key="6">
    <source>
        <dbReference type="EMBL" id="BDG59857.1"/>
    </source>
</evidence>
<dbReference type="PANTHER" id="PTHR11049:SF24">
    <property type="entry name" value="CYTOSOLIC ACYL COENZYME A THIOESTER HYDROLASE"/>
    <property type="match status" value="1"/>
</dbReference>
<evidence type="ECO:0000256" key="2">
    <source>
        <dbReference type="ARBA" id="ARBA00022801"/>
    </source>
</evidence>
<dbReference type="KEGG" id="cmic:caldi_09470"/>
<dbReference type="GO" id="GO:0006637">
    <property type="term" value="P:acyl-CoA metabolic process"/>
    <property type="evidence" value="ECO:0007669"/>
    <property type="project" value="TreeGrafter"/>
</dbReference>
<evidence type="ECO:0000259" key="5">
    <source>
        <dbReference type="PROSITE" id="PS51770"/>
    </source>
</evidence>
<dbReference type="SUPFAM" id="SSF54637">
    <property type="entry name" value="Thioesterase/thiol ester dehydrase-isomerase"/>
    <property type="match status" value="1"/>
</dbReference>
<feature type="compositionally biased region" description="Basic and acidic residues" evidence="4">
    <location>
        <begin position="138"/>
        <end position="160"/>
    </location>
</feature>
<dbReference type="Proteomes" id="UP001163687">
    <property type="component" value="Chromosome"/>
</dbReference>
<feature type="domain" description="HotDog ACOT-type" evidence="5">
    <location>
        <begin position="11"/>
        <end position="123"/>
    </location>
</feature>
<keyword evidence="7" id="KW-1185">Reference proteome</keyword>
<dbReference type="InterPro" id="IPR006683">
    <property type="entry name" value="Thioestr_dom"/>
</dbReference>
<comment type="similarity">
    <text evidence="1">Belongs to the acyl coenzyme A hydrolase family.</text>
</comment>
<evidence type="ECO:0000256" key="3">
    <source>
        <dbReference type="PROSITE-ProRule" id="PRU01106"/>
    </source>
</evidence>
<dbReference type="InterPro" id="IPR029069">
    <property type="entry name" value="HotDog_dom_sf"/>
</dbReference>
<dbReference type="Gene3D" id="3.10.129.10">
    <property type="entry name" value="Hotdog Thioesterase"/>
    <property type="match status" value="1"/>
</dbReference>
<evidence type="ECO:0000313" key="7">
    <source>
        <dbReference type="Proteomes" id="UP001163687"/>
    </source>
</evidence>
<reference evidence="6" key="1">
    <citation type="submission" date="2022-03" db="EMBL/GenBank/DDBJ databases">
        <title>Complete genome sequence of Caldinitratiruptor microaerophilus.</title>
        <authorList>
            <person name="Mukaiyama R."/>
            <person name="Nishiyama T."/>
            <person name="Ueda K."/>
        </authorList>
    </citation>
    <scope>NUCLEOTIDE SEQUENCE</scope>
    <source>
        <strain evidence="6">JCM 16183</strain>
    </source>
</reference>
<keyword evidence="2 3" id="KW-0378">Hydrolase</keyword>
<dbReference type="GO" id="GO:0005829">
    <property type="term" value="C:cytosol"/>
    <property type="evidence" value="ECO:0007669"/>
    <property type="project" value="TreeGrafter"/>
</dbReference>
<name>A0AA35CIV7_9FIRM</name>
<feature type="region of interest" description="Disordered" evidence="4">
    <location>
        <begin position="122"/>
        <end position="160"/>
    </location>
</feature>
<dbReference type="GO" id="GO:0052816">
    <property type="term" value="F:long-chain fatty acyl-CoA hydrolase activity"/>
    <property type="evidence" value="ECO:0007669"/>
    <property type="project" value="TreeGrafter"/>
</dbReference>
<gene>
    <name evidence="6" type="ORF">caldi_09470</name>
</gene>
<dbReference type="PANTHER" id="PTHR11049">
    <property type="entry name" value="ACYL COENZYME A THIOESTER HYDROLASE"/>
    <property type="match status" value="1"/>
</dbReference>
<dbReference type="EMBL" id="AP025628">
    <property type="protein sequence ID" value="BDG59857.1"/>
    <property type="molecule type" value="Genomic_DNA"/>
</dbReference>
<accession>A0AA35CIV7</accession>
<dbReference type="InterPro" id="IPR033120">
    <property type="entry name" value="HOTDOG_ACOT"/>
</dbReference>
<organism evidence="6 7">
    <name type="scientific">Caldinitratiruptor microaerophilus</name>
    <dbReference type="NCBI Taxonomy" id="671077"/>
    <lineage>
        <taxon>Bacteria</taxon>
        <taxon>Bacillati</taxon>
        <taxon>Bacillota</taxon>
        <taxon>Clostridia</taxon>
        <taxon>Eubacteriales</taxon>
        <taxon>Symbiobacteriaceae</taxon>
        <taxon>Caldinitratiruptor</taxon>
    </lineage>
</organism>
<dbReference type="Pfam" id="PF03061">
    <property type="entry name" value="4HBT"/>
    <property type="match status" value="1"/>
</dbReference>
<proteinExistence type="inferred from homology"/>
<dbReference type="PROSITE" id="PS51770">
    <property type="entry name" value="HOTDOG_ACOT"/>
    <property type="match status" value="1"/>
</dbReference>
<protein>
    <recommendedName>
        <fullName evidence="5">HotDog ACOT-type domain-containing protein</fullName>
    </recommendedName>
</protein>
<evidence type="ECO:0000256" key="4">
    <source>
        <dbReference type="SAM" id="MobiDB-lite"/>
    </source>
</evidence>
<dbReference type="GO" id="GO:0009062">
    <property type="term" value="P:fatty acid catabolic process"/>
    <property type="evidence" value="ECO:0007669"/>
    <property type="project" value="TreeGrafter"/>
</dbReference>
<sequence>MPEPLSPKPPRLSEVHTTELVLPNDTNPLGNMLGGRVLYLIDIAGSMAAIRHAERVCVTASIERVDFLRPVRVGQALILHARPTWAGRTSVAVDVDVFSEDLATGSRSHTCSASLTFVALGPDGRPAPVPPVVPETDDERRRYEAAERRAQERRAAKGEA</sequence>
<dbReference type="RefSeq" id="WP_264843942.1">
    <property type="nucleotide sequence ID" value="NZ_AP025628.1"/>
</dbReference>
<dbReference type="CDD" id="cd03442">
    <property type="entry name" value="BFIT_BACH"/>
    <property type="match status" value="1"/>
</dbReference>